<keyword evidence="1" id="KW-0560">Oxidoreductase</keyword>
<dbReference type="InterPro" id="IPR036188">
    <property type="entry name" value="FAD/NAD-bd_sf"/>
</dbReference>
<protein>
    <submittedName>
        <fullName evidence="3">FAD-dependent oxidoreductase</fullName>
    </submittedName>
</protein>
<dbReference type="PRINTS" id="PR00411">
    <property type="entry name" value="PNDRDTASEI"/>
</dbReference>
<accession>A0ABW9QNF2</accession>
<dbReference type="PANTHER" id="PTHR42949:SF3">
    <property type="entry name" value="ANAEROBIC GLYCEROL-3-PHOSPHATE DEHYDROGENASE SUBUNIT B"/>
    <property type="match status" value="1"/>
</dbReference>
<dbReference type="SUPFAM" id="SSF51905">
    <property type="entry name" value="FAD/NAD(P)-binding domain"/>
    <property type="match status" value="1"/>
</dbReference>
<dbReference type="Pfam" id="PF07992">
    <property type="entry name" value="Pyr_redox_2"/>
    <property type="match status" value="1"/>
</dbReference>
<dbReference type="InterPro" id="IPR023753">
    <property type="entry name" value="FAD/NAD-binding_dom"/>
</dbReference>
<dbReference type="Proteomes" id="UP000437736">
    <property type="component" value="Unassembled WGS sequence"/>
</dbReference>
<evidence type="ECO:0000313" key="3">
    <source>
        <dbReference type="EMBL" id="MST31126.1"/>
    </source>
</evidence>
<keyword evidence="4" id="KW-1185">Reference proteome</keyword>
<sequence>MTQETVAVIGGGPAGLAAAQAAVDLGSPVVLIEQRQFLGGTPIAEDYASLTPYLRPAEEVLGGLIDRLRGGPGIEILLGAEVVACTGEAGAFELSVEVGGSVRSVACGAVVVATGFQHFDPGRETQMYGYYEFPDVIALQDLEAMIKSGAVTKPSTGEPPRRVCFVQCVGSRDRQIGNEYCSKVCCGVASKEAIEVREMLPDSEVFIFYIDMRMYGYWESQLYWPAQERHHVQYVKGVISEVLPKGDQLLVRGEDTTMGRPMEVLMDLVVLSVGMEPSPGTRAMAGVLGVRQNRYGFIESVNPPLDTVSTSRPGILAAGAALGPSDLEDCASSGAAAAARAVAMLRSLGRTGRVVGT</sequence>
<gene>
    <name evidence="3" type="ORF">GHK86_00070</name>
</gene>
<dbReference type="InterPro" id="IPR051691">
    <property type="entry name" value="Metab_Enz_Cyan_OpOx_G3PDH"/>
</dbReference>
<proteinExistence type="predicted"/>
<dbReference type="PRINTS" id="PR00368">
    <property type="entry name" value="FADPNR"/>
</dbReference>
<organism evidence="3 4">
    <name type="scientific">Acidiferrimicrobium australe</name>
    <dbReference type="NCBI Taxonomy" id="2664430"/>
    <lineage>
        <taxon>Bacteria</taxon>
        <taxon>Bacillati</taxon>
        <taxon>Actinomycetota</taxon>
        <taxon>Acidimicrobiia</taxon>
        <taxon>Acidimicrobiales</taxon>
        <taxon>Acidimicrobiaceae</taxon>
        <taxon>Acidiferrimicrobium</taxon>
    </lineage>
</organism>
<name>A0ABW9QNF2_9ACTN</name>
<evidence type="ECO:0000313" key="4">
    <source>
        <dbReference type="Proteomes" id="UP000437736"/>
    </source>
</evidence>
<evidence type="ECO:0000259" key="2">
    <source>
        <dbReference type="Pfam" id="PF07992"/>
    </source>
</evidence>
<feature type="domain" description="FAD/NAD(P)-binding" evidence="2">
    <location>
        <begin position="5"/>
        <end position="122"/>
    </location>
</feature>
<evidence type="ECO:0000256" key="1">
    <source>
        <dbReference type="ARBA" id="ARBA00023002"/>
    </source>
</evidence>
<dbReference type="PANTHER" id="PTHR42949">
    <property type="entry name" value="ANAEROBIC GLYCEROL-3-PHOSPHATE DEHYDROGENASE SUBUNIT B"/>
    <property type="match status" value="1"/>
</dbReference>
<dbReference type="Gene3D" id="3.50.50.60">
    <property type="entry name" value="FAD/NAD(P)-binding domain"/>
    <property type="match status" value="1"/>
</dbReference>
<reference evidence="3 4" key="1">
    <citation type="submission" date="2019-11" db="EMBL/GenBank/DDBJ databases">
        <title>Acidiferrimicrobium australis gen. nov., sp. nov., an acidophilic and obligately heterotrophic, member of the Actinobacteria that catalyses dissimilatory oxido- reduction of iron isolated from metal-rich acidic water in Chile.</title>
        <authorList>
            <person name="Gonzalez D."/>
            <person name="Huber K."/>
            <person name="Hedrich S."/>
            <person name="Rojas-Villalobos C."/>
            <person name="Quatrini R."/>
            <person name="Dinamarca M.A."/>
            <person name="Schwarz A."/>
            <person name="Canales C."/>
            <person name="Nancucheo I."/>
        </authorList>
    </citation>
    <scope>NUCLEOTIDE SEQUENCE [LARGE SCALE GENOMIC DNA]</scope>
    <source>
        <strain evidence="3 4">USS-CCA1</strain>
    </source>
</reference>
<dbReference type="EMBL" id="WJHE01000003">
    <property type="protein sequence ID" value="MST31126.1"/>
    <property type="molecule type" value="Genomic_DNA"/>
</dbReference>
<comment type="caution">
    <text evidence="3">The sequence shown here is derived from an EMBL/GenBank/DDBJ whole genome shotgun (WGS) entry which is preliminary data.</text>
</comment>